<reference evidence="1 2" key="1">
    <citation type="journal article" date="2015" name="Sci. Rep.">
        <title>The power of single molecule real-time sequencing technology in the de novo assembly of a eukaryotic genome.</title>
        <authorList>
            <person name="Sakai H."/>
            <person name="Naito K."/>
            <person name="Ogiso-Tanaka E."/>
            <person name="Takahashi Y."/>
            <person name="Iseki K."/>
            <person name="Muto C."/>
            <person name="Satou K."/>
            <person name="Teruya K."/>
            <person name="Shiroma A."/>
            <person name="Shimoji M."/>
            <person name="Hirano T."/>
            <person name="Itoh T."/>
            <person name="Kaga A."/>
            <person name="Tomooka N."/>
        </authorList>
    </citation>
    <scope>NUCLEOTIDE SEQUENCE [LARGE SCALE GENOMIC DNA]</scope>
    <source>
        <strain evidence="2">cv. Shumari</strain>
    </source>
</reference>
<name>A0A0S3T693_PHAAN</name>
<dbReference type="EMBL" id="AP015043">
    <property type="protein sequence ID" value="BAU00762.1"/>
    <property type="molecule type" value="Genomic_DNA"/>
</dbReference>
<gene>
    <name evidence="1" type="primary">Vigan.10G238200</name>
    <name evidence="1" type="ORF">VIGAN_10238200</name>
</gene>
<feature type="non-terminal residue" evidence="1">
    <location>
        <position position="1"/>
    </location>
</feature>
<dbReference type="Proteomes" id="UP000291084">
    <property type="component" value="Chromosome 10"/>
</dbReference>
<keyword evidence="2" id="KW-1185">Reference proteome</keyword>
<sequence>SIGSGRVHLFRLHIQPSHVPASNQLPSTKLEERKHKAILHVQHFSAASKIDTFQQSKQRRTSNTNVHTSRKKLAAVCAWWDSSSVYTAKKKTSSLKPPSRCIEGSLC</sequence>
<protein>
    <submittedName>
        <fullName evidence="1">Uncharacterized protein</fullName>
    </submittedName>
</protein>
<evidence type="ECO:0000313" key="2">
    <source>
        <dbReference type="Proteomes" id="UP000291084"/>
    </source>
</evidence>
<proteinExistence type="predicted"/>
<organism evidence="1 2">
    <name type="scientific">Vigna angularis var. angularis</name>
    <dbReference type="NCBI Taxonomy" id="157739"/>
    <lineage>
        <taxon>Eukaryota</taxon>
        <taxon>Viridiplantae</taxon>
        <taxon>Streptophyta</taxon>
        <taxon>Embryophyta</taxon>
        <taxon>Tracheophyta</taxon>
        <taxon>Spermatophyta</taxon>
        <taxon>Magnoliopsida</taxon>
        <taxon>eudicotyledons</taxon>
        <taxon>Gunneridae</taxon>
        <taxon>Pentapetalae</taxon>
        <taxon>rosids</taxon>
        <taxon>fabids</taxon>
        <taxon>Fabales</taxon>
        <taxon>Fabaceae</taxon>
        <taxon>Papilionoideae</taxon>
        <taxon>50 kb inversion clade</taxon>
        <taxon>NPAAA clade</taxon>
        <taxon>indigoferoid/millettioid clade</taxon>
        <taxon>Phaseoleae</taxon>
        <taxon>Vigna</taxon>
    </lineage>
</organism>
<dbReference type="AlphaFoldDB" id="A0A0S3T693"/>
<accession>A0A0S3T693</accession>
<evidence type="ECO:0000313" key="1">
    <source>
        <dbReference type="EMBL" id="BAU00762.1"/>
    </source>
</evidence>